<dbReference type="Proteomes" id="UP000019141">
    <property type="component" value="Unassembled WGS sequence"/>
</dbReference>
<comment type="caution">
    <text evidence="1">The sequence shown here is derived from an EMBL/GenBank/DDBJ whole genome shotgun (WGS) entry which is preliminary data.</text>
</comment>
<dbReference type="Gene3D" id="3.30.160.250">
    <property type="match status" value="1"/>
</dbReference>
<dbReference type="SUPFAM" id="SSF143100">
    <property type="entry name" value="TTHA1013/TTHA0281-like"/>
    <property type="match status" value="1"/>
</dbReference>
<dbReference type="HOGENOM" id="CLU_2551981_0_0_7"/>
<name>W4LTS0_ENTF1</name>
<dbReference type="InterPro" id="IPR035069">
    <property type="entry name" value="TTHA1013/TTHA0281-like"/>
</dbReference>
<reference evidence="1 2" key="1">
    <citation type="journal article" date="2014" name="Nature">
        <title>An environmental bacterial taxon with a large and distinct metabolic repertoire.</title>
        <authorList>
            <person name="Wilson M.C."/>
            <person name="Mori T."/>
            <person name="Ruckert C."/>
            <person name="Uria A.R."/>
            <person name="Helf M.J."/>
            <person name="Takada K."/>
            <person name="Gernert C."/>
            <person name="Steffens U.A."/>
            <person name="Heycke N."/>
            <person name="Schmitt S."/>
            <person name="Rinke C."/>
            <person name="Helfrich E.J."/>
            <person name="Brachmann A.O."/>
            <person name="Gurgui C."/>
            <person name="Wakimoto T."/>
            <person name="Kracht M."/>
            <person name="Crusemann M."/>
            <person name="Hentschel U."/>
            <person name="Abe I."/>
            <person name="Matsunaga S."/>
            <person name="Kalinowski J."/>
            <person name="Takeyama H."/>
            <person name="Piel J."/>
        </authorList>
    </citation>
    <scope>NUCLEOTIDE SEQUENCE [LARGE SCALE GENOMIC DNA]</scope>
    <source>
        <strain evidence="2">TSY1</strain>
    </source>
</reference>
<keyword evidence="2" id="KW-1185">Reference proteome</keyword>
<proteinExistence type="predicted"/>
<organism evidence="1 2">
    <name type="scientific">Entotheonella factor</name>
    <dbReference type="NCBI Taxonomy" id="1429438"/>
    <lineage>
        <taxon>Bacteria</taxon>
        <taxon>Pseudomonadati</taxon>
        <taxon>Nitrospinota/Tectimicrobiota group</taxon>
        <taxon>Candidatus Tectimicrobiota</taxon>
        <taxon>Candidatus Entotheonellia</taxon>
        <taxon>Candidatus Entotheonellales</taxon>
        <taxon>Candidatus Entotheonellaceae</taxon>
        <taxon>Candidatus Entotheonella</taxon>
    </lineage>
</organism>
<sequence length="82" mass="9024">MDKPLMVELIPDPELGGFTARIPDIPAYGEGETEDEAIVDLKEALRAYIEAFGIDDALARVHVPPTVRPLEWTLQDLTSPHG</sequence>
<protein>
    <recommendedName>
        <fullName evidence="3">HicB-like antitoxin of toxin-antitoxin system domain-containing protein</fullName>
    </recommendedName>
</protein>
<gene>
    <name evidence="1" type="ORF">ETSY1_08640</name>
</gene>
<dbReference type="EMBL" id="AZHW01000269">
    <property type="protein sequence ID" value="ETX01121.1"/>
    <property type="molecule type" value="Genomic_DNA"/>
</dbReference>
<evidence type="ECO:0008006" key="3">
    <source>
        <dbReference type="Google" id="ProtNLM"/>
    </source>
</evidence>
<accession>W4LTS0</accession>
<evidence type="ECO:0000313" key="1">
    <source>
        <dbReference type="EMBL" id="ETX01121.1"/>
    </source>
</evidence>
<evidence type="ECO:0000313" key="2">
    <source>
        <dbReference type="Proteomes" id="UP000019141"/>
    </source>
</evidence>
<dbReference type="AlphaFoldDB" id="W4LTS0"/>